<dbReference type="Gene3D" id="2.120.10.30">
    <property type="entry name" value="TolB, C-terminal domain"/>
    <property type="match status" value="1"/>
</dbReference>
<dbReference type="PANTHER" id="PTHR24104:SF25">
    <property type="entry name" value="PROTEIN LIN-41"/>
    <property type="match status" value="1"/>
</dbReference>
<name>A0A7L5EFC1_PARDI</name>
<dbReference type="SUPFAM" id="SSF63825">
    <property type="entry name" value="YWTD domain"/>
    <property type="match status" value="1"/>
</dbReference>
<organism evidence="1 2">
    <name type="scientific">Parabacteroides distasonis</name>
    <dbReference type="NCBI Taxonomy" id="823"/>
    <lineage>
        <taxon>Bacteria</taxon>
        <taxon>Pseudomonadati</taxon>
        <taxon>Bacteroidota</taxon>
        <taxon>Bacteroidia</taxon>
        <taxon>Bacteroidales</taxon>
        <taxon>Tannerellaceae</taxon>
        <taxon>Parabacteroides</taxon>
    </lineage>
</organism>
<protein>
    <submittedName>
        <fullName evidence="1">Uncharacterized protein</fullName>
    </submittedName>
</protein>
<evidence type="ECO:0000313" key="1">
    <source>
        <dbReference type="EMBL" id="QJE29295.1"/>
    </source>
</evidence>
<dbReference type="RefSeq" id="WP_005866843.1">
    <property type="nucleotide sequence ID" value="NZ_CAJSZN010000012.1"/>
</dbReference>
<dbReference type="EMBL" id="CP051672">
    <property type="protein sequence ID" value="QJE29295.1"/>
    <property type="molecule type" value="Genomic_DNA"/>
</dbReference>
<dbReference type="PANTHER" id="PTHR24104">
    <property type="entry name" value="E3 UBIQUITIN-PROTEIN LIGASE NHLRC1-RELATED"/>
    <property type="match status" value="1"/>
</dbReference>
<reference evidence="1 2" key="1">
    <citation type="submission" date="2020-04" db="EMBL/GenBank/DDBJ databases">
        <title>Complete Genomes and Methylome analysis of CBBP consortium that reverse antibiotic-induced susceptibility to vancomycin-resistant Enterococcus faecium infection.</title>
        <authorList>
            <person name="Fomenkov A."/>
            <person name="Zhang Z."/>
            <person name="Pamer E."/>
            <person name="Roberts R.J."/>
        </authorList>
    </citation>
    <scope>NUCLEOTIDE SEQUENCE [LARGE SCALE GENOMIC DNA]</scope>
    <source>
        <strain evidence="2">CBBP</strain>
    </source>
</reference>
<sequence>MEPNQDNGNRISRKSFLRICGSVIAGGSILGVTGNLLWKMFTRPDDIFYGVDKKSTTINRSHVNNIVSPYRKVSAFKISDQIDAFDLYEGRLIVAAPNNIYVYEPSGALVSNFPVGSSVRDVTVDDDRVYLLYPTRVEVYDLEGGWIRDWEACSEESDYCSLTVLSGNVFVTDAANKNICMYTIEGGFVKFIQSPSGFIVPSYSFGITNIDGVVYCSNPGRHLVESYSPEGEYISSFGKPGGAAGLFSGCCNPVYLAGTPTGEIITSEKGIPRISCYGKNGEFHSVLLDEKALGGGHAAYEVRVWDDKLVVAGKDALSIFQYDKKLAVQTACSTCGIDCPLKIGVTI</sequence>
<dbReference type="AlphaFoldDB" id="A0A7L5EFC1"/>
<proteinExistence type="predicted"/>
<dbReference type="InterPro" id="IPR050952">
    <property type="entry name" value="TRIM-NHL_E3_ligases"/>
</dbReference>
<dbReference type="InterPro" id="IPR011042">
    <property type="entry name" value="6-blade_b-propeller_TolB-like"/>
</dbReference>
<gene>
    <name evidence="1" type="ORF">HHO38_13685</name>
</gene>
<dbReference type="Proteomes" id="UP000501982">
    <property type="component" value="Chromosome"/>
</dbReference>
<accession>A0A7L5EFC1</accession>
<evidence type="ECO:0000313" key="2">
    <source>
        <dbReference type="Proteomes" id="UP000501982"/>
    </source>
</evidence>
<dbReference type="GeneID" id="93522551"/>
<dbReference type="GO" id="GO:0008270">
    <property type="term" value="F:zinc ion binding"/>
    <property type="evidence" value="ECO:0007669"/>
    <property type="project" value="UniProtKB-KW"/>
</dbReference>